<name>A0A8S1SZ34_PAROT</name>
<dbReference type="OMA" id="ANDYHDT"/>
<keyword evidence="1" id="KW-0175">Coiled coil</keyword>
<feature type="coiled-coil region" evidence="1">
    <location>
        <begin position="317"/>
        <end position="365"/>
    </location>
</feature>
<proteinExistence type="predicted"/>
<reference evidence="2" key="1">
    <citation type="submission" date="2021-01" db="EMBL/GenBank/DDBJ databases">
        <authorList>
            <consortium name="Genoscope - CEA"/>
            <person name="William W."/>
        </authorList>
    </citation>
    <scope>NUCLEOTIDE SEQUENCE</scope>
</reference>
<accession>A0A8S1SZ34</accession>
<evidence type="ECO:0000313" key="3">
    <source>
        <dbReference type="Proteomes" id="UP000683925"/>
    </source>
</evidence>
<dbReference type="Proteomes" id="UP000683925">
    <property type="component" value="Unassembled WGS sequence"/>
</dbReference>
<feature type="coiled-coil region" evidence="1">
    <location>
        <begin position="74"/>
        <end position="111"/>
    </location>
</feature>
<keyword evidence="3" id="KW-1185">Reference proteome</keyword>
<evidence type="ECO:0000256" key="1">
    <source>
        <dbReference type="SAM" id="Coils"/>
    </source>
</evidence>
<dbReference type="AlphaFoldDB" id="A0A8S1SZ34"/>
<organism evidence="2 3">
    <name type="scientific">Paramecium octaurelia</name>
    <dbReference type="NCBI Taxonomy" id="43137"/>
    <lineage>
        <taxon>Eukaryota</taxon>
        <taxon>Sar</taxon>
        <taxon>Alveolata</taxon>
        <taxon>Ciliophora</taxon>
        <taxon>Intramacronucleata</taxon>
        <taxon>Oligohymenophorea</taxon>
        <taxon>Peniculida</taxon>
        <taxon>Parameciidae</taxon>
        <taxon>Paramecium</taxon>
    </lineage>
</organism>
<feature type="coiled-coil region" evidence="1">
    <location>
        <begin position="1"/>
        <end position="28"/>
    </location>
</feature>
<protein>
    <submittedName>
        <fullName evidence="2">Uncharacterized protein</fullName>
    </submittedName>
</protein>
<comment type="caution">
    <text evidence="2">The sequence shown here is derived from an EMBL/GenBank/DDBJ whole genome shotgun (WGS) entry which is preliminary data.</text>
</comment>
<dbReference type="OrthoDB" id="307462at2759"/>
<sequence>MSSFNTKLNFLQQEIKLLQEENTELRHLLQLNKQILKIQGGQASTNYSLPSVPQLSIEVCKSDANDYHDTQFIISNLMDENNKLLSINEELRKQRDQLRAQNLLLQQIEIENSQRILDIQAEKHQKLIDFQNQILGKDNQIQELSDQLQNILSRKRLKTKIQIPLQSEYLIFQNQLETMSKALSYYYQENNLFRQENKKISLLLDLLTTDKNAENKLNSEQSPDINDSSYYLESLPMKVKQPSNPNQQITVPKLDLNKAHKIQQINVEKQQESEEQHLPIEQFLTYDKKIYPQTNAQTPCQGRGGQFISPNKLLIQLTSLADSNKTLNKQLNQYKQKLQDELLLTKSLETKLDELYRYVQDLEKTNEILIASQIKLTNNLKKLKVLIITGKKEQTTSKHNGCIKKNQRQKQFGILIYDQLIKYMKKIKQTRNQFCIVAFLIQGVLINKNIRRKYQSSDFNELSIAQQKFLLKKLIQQCQFLIDIYQISYMKLGQSIVSQFVILDKYLCTNLCAILIISKFMKCQNILILDKTKSNI</sequence>
<dbReference type="EMBL" id="CAJJDP010000016">
    <property type="protein sequence ID" value="CAD8144536.1"/>
    <property type="molecule type" value="Genomic_DNA"/>
</dbReference>
<gene>
    <name evidence="2" type="ORF">POCTA_138.1.T0160201</name>
</gene>
<evidence type="ECO:0000313" key="2">
    <source>
        <dbReference type="EMBL" id="CAD8144536.1"/>
    </source>
</evidence>